<accession>A0A9P0NB99</accession>
<dbReference type="EMBL" id="LR824539">
    <property type="protein sequence ID" value="CAH1646587.1"/>
    <property type="molecule type" value="Genomic_DNA"/>
</dbReference>
<protein>
    <submittedName>
        <fullName evidence="2">Uncharacterized protein</fullName>
    </submittedName>
</protein>
<proteinExistence type="predicted"/>
<dbReference type="Proteomes" id="UP001153321">
    <property type="component" value="Chromosome 8"/>
</dbReference>
<organism evidence="2 3">
    <name type="scientific">Spodoptera littoralis</name>
    <name type="common">Egyptian cotton leafworm</name>
    <dbReference type="NCBI Taxonomy" id="7109"/>
    <lineage>
        <taxon>Eukaryota</taxon>
        <taxon>Metazoa</taxon>
        <taxon>Ecdysozoa</taxon>
        <taxon>Arthropoda</taxon>
        <taxon>Hexapoda</taxon>
        <taxon>Insecta</taxon>
        <taxon>Pterygota</taxon>
        <taxon>Neoptera</taxon>
        <taxon>Endopterygota</taxon>
        <taxon>Lepidoptera</taxon>
        <taxon>Glossata</taxon>
        <taxon>Ditrysia</taxon>
        <taxon>Noctuoidea</taxon>
        <taxon>Noctuidae</taxon>
        <taxon>Amphipyrinae</taxon>
        <taxon>Spodoptera</taxon>
    </lineage>
</organism>
<gene>
    <name evidence="2" type="ORF">SPLIT_LOCUS11938</name>
</gene>
<feature type="compositionally biased region" description="Basic and acidic residues" evidence="1">
    <location>
        <begin position="52"/>
        <end position="61"/>
    </location>
</feature>
<evidence type="ECO:0000313" key="3">
    <source>
        <dbReference type="Proteomes" id="UP001153321"/>
    </source>
</evidence>
<evidence type="ECO:0000256" key="1">
    <source>
        <dbReference type="SAM" id="MobiDB-lite"/>
    </source>
</evidence>
<name>A0A9P0NB99_SPOLI</name>
<feature type="region of interest" description="Disordered" evidence="1">
    <location>
        <begin position="1"/>
        <end position="61"/>
    </location>
</feature>
<feature type="compositionally biased region" description="Basic and acidic residues" evidence="1">
    <location>
        <begin position="14"/>
        <end position="36"/>
    </location>
</feature>
<dbReference type="AlphaFoldDB" id="A0A9P0NB99"/>
<sequence length="61" mass="6855">MYLAHTHIYMSQSRDGDRERISGHRKHGPVDGEHGTSPEGAIRQPQMGPNRADADTESRRT</sequence>
<reference evidence="2" key="1">
    <citation type="submission" date="2022-02" db="EMBL/GenBank/DDBJ databases">
        <authorList>
            <person name="King R."/>
        </authorList>
    </citation>
    <scope>NUCLEOTIDE SEQUENCE</scope>
</reference>
<keyword evidence="3" id="KW-1185">Reference proteome</keyword>
<evidence type="ECO:0000313" key="2">
    <source>
        <dbReference type="EMBL" id="CAH1646587.1"/>
    </source>
</evidence>